<evidence type="ECO:0000259" key="2">
    <source>
        <dbReference type="Pfam" id="PF18990"/>
    </source>
</evidence>
<reference evidence="3" key="2">
    <citation type="journal article" date="2021" name="PeerJ">
        <title>Extensive microbial diversity within the chicken gut microbiome revealed by metagenomics and culture.</title>
        <authorList>
            <person name="Gilroy R."/>
            <person name="Ravi A."/>
            <person name="Getino M."/>
            <person name="Pursley I."/>
            <person name="Horton D.L."/>
            <person name="Alikhan N.F."/>
            <person name="Baker D."/>
            <person name="Gharbi K."/>
            <person name="Hall N."/>
            <person name="Watson M."/>
            <person name="Adriaenssens E.M."/>
            <person name="Foster-Nyarko E."/>
            <person name="Jarju S."/>
            <person name="Secka A."/>
            <person name="Antonio M."/>
            <person name="Oren A."/>
            <person name="Chaudhuri R.R."/>
            <person name="La Ragione R."/>
            <person name="Hildebrand F."/>
            <person name="Pallen M.J."/>
        </authorList>
    </citation>
    <scope>NUCLEOTIDE SEQUENCE</scope>
    <source>
        <strain evidence="3">G3-4614</strain>
    </source>
</reference>
<evidence type="ECO:0000313" key="4">
    <source>
        <dbReference type="Proteomes" id="UP000823636"/>
    </source>
</evidence>
<comment type="caution">
    <text evidence="3">The sequence shown here is derived from an EMBL/GenBank/DDBJ whole genome shotgun (WGS) entry which is preliminary data.</text>
</comment>
<reference evidence="3" key="1">
    <citation type="submission" date="2020-10" db="EMBL/GenBank/DDBJ databases">
        <authorList>
            <person name="Gilroy R."/>
        </authorList>
    </citation>
    <scope>NUCLEOTIDE SEQUENCE</scope>
    <source>
        <strain evidence="3">G3-4614</strain>
    </source>
</reference>
<organism evidence="3 4">
    <name type="scientific">Candidatus Caccoplasma merdipullorum</name>
    <dbReference type="NCBI Taxonomy" id="2840718"/>
    <lineage>
        <taxon>Bacteria</taxon>
        <taxon>Pseudomonadati</taxon>
        <taxon>Bacteroidota</taxon>
        <taxon>Bacteroidia</taxon>
        <taxon>Bacteroidales</taxon>
        <taxon>Bacteroidaceae</taxon>
        <taxon>Bacteroidaceae incertae sedis</taxon>
        <taxon>Candidatus Caccoplasma</taxon>
    </lineage>
</organism>
<dbReference type="InterPro" id="IPR043781">
    <property type="entry name" value="DUF5723"/>
</dbReference>
<feature type="chain" id="PRO_5038802370" description="DUF5723 domain-containing protein" evidence="1">
    <location>
        <begin position="24"/>
        <end position="462"/>
    </location>
</feature>
<evidence type="ECO:0000313" key="3">
    <source>
        <dbReference type="EMBL" id="MBO8438164.1"/>
    </source>
</evidence>
<dbReference type="Pfam" id="PF18990">
    <property type="entry name" value="DUF5723"/>
    <property type="match status" value="1"/>
</dbReference>
<evidence type="ECO:0000256" key="1">
    <source>
        <dbReference type="SAM" id="SignalP"/>
    </source>
</evidence>
<feature type="domain" description="DUF5723" evidence="2">
    <location>
        <begin position="43"/>
        <end position="428"/>
    </location>
</feature>
<gene>
    <name evidence="3" type="ORF">IAC54_04610</name>
</gene>
<dbReference type="EMBL" id="JADIMW010000050">
    <property type="protein sequence ID" value="MBO8438164.1"/>
    <property type="molecule type" value="Genomic_DNA"/>
</dbReference>
<accession>A0A9D9E6Z4</accession>
<name>A0A9D9E6Z4_9BACT</name>
<proteinExistence type="predicted"/>
<protein>
    <recommendedName>
        <fullName evidence="2">DUF5723 domain-containing protein</fullName>
    </recommendedName>
</protein>
<dbReference type="Proteomes" id="UP000823636">
    <property type="component" value="Unassembled WGS sequence"/>
</dbReference>
<feature type="signal peptide" evidence="1">
    <location>
        <begin position="1"/>
        <end position="23"/>
    </location>
</feature>
<keyword evidence="1" id="KW-0732">Signal</keyword>
<dbReference type="AlphaFoldDB" id="A0A9D9E6Z4"/>
<sequence>MNNIRTKITATVLTALLTVSATAQSIRSSYFLETMPGRHKFNPAMTGNYGYVGFPALSGISINASTNFGASTFFYPGEDGKLHNFLNQSVQADEFLGKLKNTSKLNMSIDMSIISAGFKAFGGYNTLDISLHTNTQMQMPKELFEFFKVGRTNTTGATQYDMSGVKAEASAYMDIALGHARKINEQWEVGAKIKGIIGIGHARADISKLDVTMEQNRWIIESMGTVDISFPGIQPKTSISTDANGNVREVIDGFEMDGYSFGIQGGGIGFDLGAVYRPIKDLAISVAVTDIGFIHWKNNQSYKTLEDKIVYSGMDETQEGINGEDLVENFESLTKLEATDKSSINRALRASLNIGAEYSFLNNIISLGILSHSTFGPVTYTEGTFVANIRAPKAFAMSLNGTISNMGGSFGALLNFCPKGFNFFVGVDCYPGLKVSPQFIPVNKLNANLSLGLNFTFGEKVL</sequence>